<evidence type="ECO:0000256" key="1">
    <source>
        <dbReference type="ARBA" id="ARBA00004447"/>
    </source>
</evidence>
<evidence type="ECO:0000256" key="9">
    <source>
        <dbReference type="ARBA" id="ARBA00023034"/>
    </source>
</evidence>
<feature type="domain" description="Fucosyltransferase N-terminal" evidence="14">
    <location>
        <begin position="74"/>
        <end position="173"/>
    </location>
</feature>
<dbReference type="SUPFAM" id="SSF53756">
    <property type="entry name" value="UDP-Glycosyltransferase/glycogen phosphorylase"/>
    <property type="match status" value="1"/>
</dbReference>
<comment type="pathway">
    <text evidence="2">Protein modification; protein glycosylation.</text>
</comment>
<evidence type="ECO:0000313" key="16">
    <source>
        <dbReference type="Proteomes" id="UP001168972"/>
    </source>
</evidence>
<evidence type="ECO:0000256" key="3">
    <source>
        <dbReference type="ARBA" id="ARBA00008919"/>
    </source>
</evidence>
<evidence type="ECO:0000259" key="14">
    <source>
        <dbReference type="Pfam" id="PF17039"/>
    </source>
</evidence>
<evidence type="ECO:0000256" key="4">
    <source>
        <dbReference type="ARBA" id="ARBA00022676"/>
    </source>
</evidence>
<dbReference type="InterPro" id="IPR038577">
    <property type="entry name" value="GT10-like_C_sf"/>
</dbReference>
<dbReference type="InterPro" id="IPR001503">
    <property type="entry name" value="Glyco_trans_10"/>
</dbReference>
<keyword evidence="11" id="KW-0325">Glycoprotein</keyword>
<dbReference type="Pfam" id="PF00852">
    <property type="entry name" value="Glyco_transf_10"/>
    <property type="match status" value="1"/>
</dbReference>
<dbReference type="PANTHER" id="PTHR48438:SF1">
    <property type="entry name" value="ALPHA-(1,3)-FUCOSYLTRANSFERASE C-RELATED"/>
    <property type="match status" value="1"/>
</dbReference>
<dbReference type="GO" id="GO:0008417">
    <property type="term" value="F:fucosyltransferase activity"/>
    <property type="evidence" value="ECO:0007669"/>
    <property type="project" value="InterPro"/>
</dbReference>
<dbReference type="Pfam" id="PF17039">
    <property type="entry name" value="Glyco_tran_10_N"/>
    <property type="match status" value="1"/>
</dbReference>
<comment type="caution">
    <text evidence="15">The sequence shown here is derived from an EMBL/GenBank/DDBJ whole genome shotgun (WGS) entry which is preliminary data.</text>
</comment>
<keyword evidence="9 12" id="KW-0333">Golgi apparatus</keyword>
<evidence type="ECO:0000256" key="10">
    <source>
        <dbReference type="ARBA" id="ARBA00023136"/>
    </source>
</evidence>
<dbReference type="AlphaFoldDB" id="A0AA39FEG0"/>
<protein>
    <recommendedName>
        <fullName evidence="12">Fucosyltransferase</fullName>
        <ecNumber evidence="12">2.4.1.-</ecNumber>
    </recommendedName>
</protein>
<reference evidence="15" key="2">
    <citation type="submission" date="2023-03" db="EMBL/GenBank/DDBJ databases">
        <authorList>
            <person name="Inwood S.N."/>
            <person name="Skelly J.G."/>
            <person name="Guhlin J."/>
            <person name="Harrop T.W.R."/>
            <person name="Goldson S.G."/>
            <person name="Dearden P.K."/>
        </authorList>
    </citation>
    <scope>NUCLEOTIDE SEQUENCE</scope>
    <source>
        <strain evidence="15">Lincoln</strain>
        <tissue evidence="15">Whole body</tissue>
    </source>
</reference>
<evidence type="ECO:0000256" key="6">
    <source>
        <dbReference type="ARBA" id="ARBA00022692"/>
    </source>
</evidence>
<keyword evidence="7" id="KW-0735">Signal-anchor</keyword>
<dbReference type="InterPro" id="IPR031481">
    <property type="entry name" value="Glyco_tran_10_N"/>
</dbReference>
<dbReference type="PANTHER" id="PTHR48438">
    <property type="entry name" value="ALPHA-(1,3)-FUCOSYLTRANSFERASE C-RELATED"/>
    <property type="match status" value="1"/>
</dbReference>
<comment type="subcellular location">
    <subcellularLocation>
        <location evidence="1 12">Golgi apparatus</location>
        <location evidence="1 12">Golgi stack membrane</location>
        <topology evidence="1 12">Single-pass type II membrane protein</topology>
    </subcellularLocation>
</comment>
<organism evidence="15 16">
    <name type="scientific">Microctonus hyperodae</name>
    <name type="common">Parasitoid wasp</name>
    <dbReference type="NCBI Taxonomy" id="165561"/>
    <lineage>
        <taxon>Eukaryota</taxon>
        <taxon>Metazoa</taxon>
        <taxon>Ecdysozoa</taxon>
        <taxon>Arthropoda</taxon>
        <taxon>Hexapoda</taxon>
        <taxon>Insecta</taxon>
        <taxon>Pterygota</taxon>
        <taxon>Neoptera</taxon>
        <taxon>Endopterygota</taxon>
        <taxon>Hymenoptera</taxon>
        <taxon>Apocrita</taxon>
        <taxon>Ichneumonoidea</taxon>
        <taxon>Braconidae</taxon>
        <taxon>Euphorinae</taxon>
        <taxon>Microctonus</taxon>
    </lineage>
</organism>
<comment type="similarity">
    <text evidence="3 12">Belongs to the glycosyltransferase 10 family.</text>
</comment>
<evidence type="ECO:0000256" key="5">
    <source>
        <dbReference type="ARBA" id="ARBA00022679"/>
    </source>
</evidence>
<evidence type="ECO:0000256" key="11">
    <source>
        <dbReference type="ARBA" id="ARBA00023180"/>
    </source>
</evidence>
<dbReference type="InterPro" id="IPR055270">
    <property type="entry name" value="Glyco_tran_10_C"/>
</dbReference>
<keyword evidence="16" id="KW-1185">Reference proteome</keyword>
<dbReference type="EMBL" id="JAQQBR010001831">
    <property type="protein sequence ID" value="KAK0168062.1"/>
    <property type="molecule type" value="Genomic_DNA"/>
</dbReference>
<evidence type="ECO:0000256" key="7">
    <source>
        <dbReference type="ARBA" id="ARBA00022968"/>
    </source>
</evidence>
<keyword evidence="6 12" id="KW-0812">Transmembrane</keyword>
<reference evidence="15" key="1">
    <citation type="journal article" date="2023" name="bioRxiv">
        <title>Scaffold-level genome assemblies of two parasitoid biocontrol wasps reveal the parthenogenesis mechanism and an associated novel virus.</title>
        <authorList>
            <person name="Inwood S."/>
            <person name="Skelly J."/>
            <person name="Guhlin J."/>
            <person name="Harrop T."/>
            <person name="Goldson S."/>
            <person name="Dearden P."/>
        </authorList>
    </citation>
    <scope>NUCLEOTIDE SEQUENCE</scope>
    <source>
        <strain evidence="15">Lincoln</strain>
        <tissue evidence="15">Whole body</tissue>
    </source>
</reference>
<keyword evidence="5 12" id="KW-0808">Transferase</keyword>
<dbReference type="FunFam" id="3.40.50.11660:FF:000002">
    <property type="entry name" value="Alpha-(1,3)-fucosyltransferase"/>
    <property type="match status" value="1"/>
</dbReference>
<evidence type="ECO:0000256" key="12">
    <source>
        <dbReference type="RuleBase" id="RU003832"/>
    </source>
</evidence>
<gene>
    <name evidence="15" type="ORF">PV327_001901</name>
</gene>
<proteinExistence type="inferred from homology"/>
<dbReference type="Gene3D" id="3.40.50.11660">
    <property type="entry name" value="Glycosyl transferase family 10, C-terminal domain"/>
    <property type="match status" value="1"/>
</dbReference>
<sequence>MTYLYFVIVQVFLVYPVRNTAIDIKNLSPLGIWLRSPDGTPHPKKINNAYINNPILINVWKYGSTLERRHIYRFQKSKKFSPWDGCSVNDCQLSYDDKDLERADAVLFHLHRMTKKDAKEIALWSREKRRPSQIWIFLTDESPMHTVIYPEYNGLFNWSMNYRINSDVPVPYGRTILQRHDGNFHQFNIDHIIKNKTKFIAVMGSNCANGPKSPSNRWEYVKKLFDYLPGQLEIYGRCLNGNMTACPGHFASDCPLLNDYKFYLAFENSNCQEYLTEKVFWNAYSKYSVPVIMGPPKSDCEQLLPPHSYIHINDFPSPLDLGDYLLMLDVSDNAYLEYHAWRNEFNVLNEHGYFGSVSRHYCRLCESLHYNPMQPSKTYWNVEKYWNKNDQCLKDPMNSI</sequence>
<dbReference type="GO" id="GO:0032580">
    <property type="term" value="C:Golgi cisterna membrane"/>
    <property type="evidence" value="ECO:0007669"/>
    <property type="project" value="UniProtKB-SubCell"/>
</dbReference>
<keyword evidence="10" id="KW-0472">Membrane</keyword>
<evidence type="ECO:0000313" key="15">
    <source>
        <dbReference type="EMBL" id="KAK0168062.1"/>
    </source>
</evidence>
<name>A0AA39FEG0_MICHY</name>
<evidence type="ECO:0000256" key="8">
    <source>
        <dbReference type="ARBA" id="ARBA00022989"/>
    </source>
</evidence>
<evidence type="ECO:0000256" key="2">
    <source>
        <dbReference type="ARBA" id="ARBA00004922"/>
    </source>
</evidence>
<accession>A0AA39FEG0</accession>
<dbReference type="Proteomes" id="UP001168972">
    <property type="component" value="Unassembled WGS sequence"/>
</dbReference>
<feature type="domain" description="Fucosyltransferase C-terminal" evidence="13">
    <location>
        <begin position="194"/>
        <end position="384"/>
    </location>
</feature>
<dbReference type="EC" id="2.4.1.-" evidence="12"/>
<evidence type="ECO:0000259" key="13">
    <source>
        <dbReference type="Pfam" id="PF00852"/>
    </source>
</evidence>
<keyword evidence="8" id="KW-1133">Transmembrane helix</keyword>
<keyword evidence="4 12" id="KW-0328">Glycosyltransferase</keyword>